<keyword evidence="6" id="KW-1185">Reference proteome</keyword>
<dbReference type="InterPro" id="IPR003593">
    <property type="entry name" value="AAA+_ATPase"/>
</dbReference>
<dbReference type="PANTHER" id="PTHR43067">
    <property type="entry name" value="OLIGOPEPTIDE/DIPEPTIDE ABC TRANSPORTER, ATPASE SUBUNIT"/>
    <property type="match status" value="1"/>
</dbReference>
<evidence type="ECO:0000313" key="6">
    <source>
        <dbReference type="Proteomes" id="UP001500908"/>
    </source>
</evidence>
<dbReference type="InterPro" id="IPR013563">
    <property type="entry name" value="Oligopep_ABC_C"/>
</dbReference>
<dbReference type="GO" id="GO:0005524">
    <property type="term" value="F:ATP binding"/>
    <property type="evidence" value="ECO:0007669"/>
    <property type="project" value="UniProtKB-KW"/>
</dbReference>
<reference evidence="6" key="1">
    <citation type="journal article" date="2019" name="Int. J. Syst. Evol. Microbiol.">
        <title>The Global Catalogue of Microorganisms (GCM) 10K type strain sequencing project: providing services to taxonomists for standard genome sequencing and annotation.</title>
        <authorList>
            <consortium name="The Broad Institute Genomics Platform"/>
            <consortium name="The Broad Institute Genome Sequencing Center for Infectious Disease"/>
            <person name="Wu L."/>
            <person name="Ma J."/>
        </authorList>
    </citation>
    <scope>NUCLEOTIDE SEQUENCE [LARGE SCALE GENOMIC DNA]</scope>
    <source>
        <strain evidence="6">JCM 17137</strain>
    </source>
</reference>
<dbReference type="Pfam" id="PF08352">
    <property type="entry name" value="oligo_HPY"/>
    <property type="match status" value="1"/>
</dbReference>
<evidence type="ECO:0000313" key="5">
    <source>
        <dbReference type="EMBL" id="GAA3734785.1"/>
    </source>
</evidence>
<evidence type="ECO:0000256" key="3">
    <source>
        <dbReference type="ARBA" id="ARBA00022840"/>
    </source>
</evidence>
<evidence type="ECO:0000256" key="2">
    <source>
        <dbReference type="ARBA" id="ARBA00022741"/>
    </source>
</evidence>
<dbReference type="CDD" id="cd03257">
    <property type="entry name" value="ABC_NikE_OppD_transporters"/>
    <property type="match status" value="1"/>
</dbReference>
<dbReference type="SMART" id="SM00382">
    <property type="entry name" value="AAA"/>
    <property type="match status" value="1"/>
</dbReference>
<gene>
    <name evidence="5" type="ORF">GCM10022402_13740</name>
</gene>
<dbReference type="NCBIfam" id="TIGR01727">
    <property type="entry name" value="oligo_HPY"/>
    <property type="match status" value="1"/>
</dbReference>
<dbReference type="Proteomes" id="UP001500908">
    <property type="component" value="Unassembled WGS sequence"/>
</dbReference>
<dbReference type="InterPro" id="IPR027417">
    <property type="entry name" value="P-loop_NTPase"/>
</dbReference>
<keyword evidence="3 5" id="KW-0067">ATP-binding</keyword>
<protein>
    <submittedName>
        <fullName evidence="5">ABC transporter ATP-binding protein</fullName>
    </submittedName>
</protein>
<dbReference type="PROSITE" id="PS50893">
    <property type="entry name" value="ABC_TRANSPORTER_2"/>
    <property type="match status" value="1"/>
</dbReference>
<dbReference type="InterPro" id="IPR003439">
    <property type="entry name" value="ABC_transporter-like_ATP-bd"/>
</dbReference>
<comment type="caution">
    <text evidence="5">The sequence shown here is derived from an EMBL/GenBank/DDBJ whole genome shotgun (WGS) entry which is preliminary data.</text>
</comment>
<feature type="domain" description="ABC transporter" evidence="4">
    <location>
        <begin position="6"/>
        <end position="253"/>
    </location>
</feature>
<dbReference type="SUPFAM" id="SSF52540">
    <property type="entry name" value="P-loop containing nucleoside triphosphate hydrolases"/>
    <property type="match status" value="1"/>
</dbReference>
<accession>A0ABP7FBG8</accession>
<keyword evidence="1" id="KW-0813">Transport</keyword>
<dbReference type="PROSITE" id="PS00211">
    <property type="entry name" value="ABC_TRANSPORTER_1"/>
    <property type="match status" value="1"/>
</dbReference>
<dbReference type="Gene3D" id="3.40.50.300">
    <property type="entry name" value="P-loop containing nucleotide triphosphate hydrolases"/>
    <property type="match status" value="1"/>
</dbReference>
<dbReference type="Pfam" id="PF00005">
    <property type="entry name" value="ABC_tran"/>
    <property type="match status" value="1"/>
</dbReference>
<keyword evidence="2" id="KW-0547">Nucleotide-binding</keyword>
<evidence type="ECO:0000259" key="4">
    <source>
        <dbReference type="PROSITE" id="PS50893"/>
    </source>
</evidence>
<dbReference type="PANTHER" id="PTHR43067:SF3">
    <property type="entry name" value="MALTOSE ABC TRANSPORTER, ATP-BINDING PROTEIN"/>
    <property type="match status" value="1"/>
</dbReference>
<sequence>MSTVSLRVDDLRVYYRTLRGDVQALDGTTFALDDGEIMGLAGESGSGKSTLSKSLIRLDGRMRYIGGTVELDGCKLPIHDSANMNKHRFREVSIIPQYAMSAMNPTRKIGKMTAELLESRGVTFKTVLPELRRRIELVGLSPDVLNRYPIELSGGMKQRMVMVLSTLLDPSLLIADEVTSALDVSTQRAVAETLVEFRDREFVKSMIVVTHDISLVAQIADSIMVMYAGKLAEKAPTETIVNSPRHPYTQLLISSLPEVGVKYEDKRLAGIPGSPPQLLNPPTGCRFKDRCPMAFDKCEEEPPFVEVAPNHQVACWKAA</sequence>
<evidence type="ECO:0000256" key="1">
    <source>
        <dbReference type="ARBA" id="ARBA00022448"/>
    </source>
</evidence>
<organism evidence="5 6">
    <name type="scientific">Salinactinospora qingdaonensis</name>
    <dbReference type="NCBI Taxonomy" id="702744"/>
    <lineage>
        <taxon>Bacteria</taxon>
        <taxon>Bacillati</taxon>
        <taxon>Actinomycetota</taxon>
        <taxon>Actinomycetes</taxon>
        <taxon>Streptosporangiales</taxon>
        <taxon>Nocardiopsidaceae</taxon>
        <taxon>Salinactinospora</taxon>
    </lineage>
</organism>
<proteinExistence type="predicted"/>
<dbReference type="InterPro" id="IPR017871">
    <property type="entry name" value="ABC_transporter-like_CS"/>
</dbReference>
<dbReference type="EMBL" id="BAABDD010000005">
    <property type="protein sequence ID" value="GAA3734785.1"/>
    <property type="molecule type" value="Genomic_DNA"/>
</dbReference>
<name>A0ABP7FBG8_9ACTN</name>